<dbReference type="EMBL" id="BAABIM010000001">
    <property type="protein sequence ID" value="GAA4669953.1"/>
    <property type="molecule type" value="Genomic_DNA"/>
</dbReference>
<dbReference type="SUPFAM" id="SSF53474">
    <property type="entry name" value="alpha/beta-Hydrolases"/>
    <property type="match status" value="1"/>
</dbReference>
<evidence type="ECO:0000259" key="3">
    <source>
        <dbReference type="SMART" id="SM00939"/>
    </source>
</evidence>
<feature type="chain" id="PRO_5045435305" evidence="2">
    <location>
        <begin position="30"/>
        <end position="634"/>
    </location>
</feature>
<keyword evidence="5" id="KW-1185">Reference proteome</keyword>
<gene>
    <name evidence="4" type="ORF">GCM10023226_03080</name>
</gene>
<dbReference type="InterPro" id="IPR008979">
    <property type="entry name" value="Galactose-bd-like_sf"/>
</dbReference>
<evidence type="ECO:0000256" key="1">
    <source>
        <dbReference type="ARBA" id="ARBA00022801"/>
    </source>
</evidence>
<dbReference type="NCBIfam" id="TIGR00976">
    <property type="entry name" value="CocE_NonD"/>
    <property type="match status" value="1"/>
</dbReference>
<evidence type="ECO:0000313" key="5">
    <source>
        <dbReference type="Proteomes" id="UP001500621"/>
    </source>
</evidence>
<evidence type="ECO:0000313" key="4">
    <source>
        <dbReference type="EMBL" id="GAA4669953.1"/>
    </source>
</evidence>
<dbReference type="PANTHER" id="PTHR43056">
    <property type="entry name" value="PEPTIDASE S9 PROLYL OLIGOPEPTIDASE"/>
    <property type="match status" value="1"/>
</dbReference>
<keyword evidence="1 4" id="KW-0378">Hydrolase</keyword>
<name>A0ABP8VQM6_9ACTN</name>
<dbReference type="InterPro" id="IPR029058">
    <property type="entry name" value="AB_hydrolase_fold"/>
</dbReference>
<dbReference type="SUPFAM" id="SSF49785">
    <property type="entry name" value="Galactose-binding domain-like"/>
    <property type="match status" value="1"/>
</dbReference>
<protein>
    <submittedName>
        <fullName evidence="4">CocE/NonD family hydrolase</fullName>
    </submittedName>
</protein>
<dbReference type="Pfam" id="PF08530">
    <property type="entry name" value="PepX_C"/>
    <property type="match status" value="1"/>
</dbReference>
<dbReference type="InterPro" id="IPR005674">
    <property type="entry name" value="CocE/Ser_esterase"/>
</dbReference>
<sequence>MHRRALTTVLATTLMALGLLLPAVPPGAAAPPAAPAAAAAPAAPAAPAFKGWKPRPATVKGTATTRDLPITVDDGTILRGDLVQPATAAGEPLARRAPVLVVVTAYNKSASSGIGLTGSGADYFVRRGYAVLTVDARGTGGSQGTWGAFSAREGRDAAAVVEWAHRQSWSNGRVGMMGPSYLGITQVFAAARRPAGLKAIFPQVPAADVYRDVVASGGQVDAGFIPLWLGLVTGTGLVPPAYAVFEPAAGFQTLLDRLTTATTFTLPLLAGAVLGSDPAFDGPFYRERSPINVVDRVRVPTFLVGGQHDIFQRGTPLLFERLQRQGVPTRMIIGPWDHLQGSSGEGLADAGYGTLEQLQLRWFDRYVMGREDPRLLRDIAPVSYYEQGSDRWVRTQRWIDRDLRPRTLRLSGGAVAGLRMGVLATGSTAAAGRAVVPPVPVSGLCTRSASQWTAGLLRQAWPSNPCLRDNRLNDATGVVYQTGPITKRLRIQGPINARLFTSTPTGDGMLSVALADVAPDGTVTRLTGGWQVISHRALDRERSRYLRGRLIQPHHPFTKAAKRPLARGQVAPVDVEVFPTGAVIKKGHRLRIAVQAFDVPHLLPTLPDLPSTLAPLTIHAGQRYPSVVTLPVRP</sequence>
<accession>A0ABP8VQM6</accession>
<dbReference type="Gene3D" id="1.10.3020.10">
    <property type="entry name" value="alpha-amino acid ester hydrolase ( Helical cap domain)"/>
    <property type="match status" value="1"/>
</dbReference>
<dbReference type="InterPro" id="IPR013736">
    <property type="entry name" value="Xaa-Pro_dipept_C"/>
</dbReference>
<dbReference type="SMART" id="SM00939">
    <property type="entry name" value="PepX_C"/>
    <property type="match status" value="1"/>
</dbReference>
<feature type="signal peptide" evidence="2">
    <location>
        <begin position="1"/>
        <end position="29"/>
    </location>
</feature>
<dbReference type="InterPro" id="IPR000383">
    <property type="entry name" value="Xaa-Pro-like_dom"/>
</dbReference>
<dbReference type="Gene3D" id="2.60.120.260">
    <property type="entry name" value="Galactose-binding domain-like"/>
    <property type="match status" value="1"/>
</dbReference>
<dbReference type="Pfam" id="PF02129">
    <property type="entry name" value="Peptidase_S15"/>
    <property type="match status" value="1"/>
</dbReference>
<organism evidence="4 5">
    <name type="scientific">Nocardioides nanhaiensis</name>
    <dbReference type="NCBI Taxonomy" id="1476871"/>
    <lineage>
        <taxon>Bacteria</taxon>
        <taxon>Bacillati</taxon>
        <taxon>Actinomycetota</taxon>
        <taxon>Actinomycetes</taxon>
        <taxon>Propionibacteriales</taxon>
        <taxon>Nocardioidaceae</taxon>
        <taxon>Nocardioides</taxon>
    </lineage>
</organism>
<dbReference type="Gene3D" id="3.40.50.1820">
    <property type="entry name" value="alpha/beta hydrolase"/>
    <property type="match status" value="1"/>
</dbReference>
<reference evidence="5" key="1">
    <citation type="journal article" date="2019" name="Int. J. Syst. Evol. Microbiol.">
        <title>The Global Catalogue of Microorganisms (GCM) 10K type strain sequencing project: providing services to taxonomists for standard genome sequencing and annotation.</title>
        <authorList>
            <consortium name="The Broad Institute Genomics Platform"/>
            <consortium name="The Broad Institute Genome Sequencing Center for Infectious Disease"/>
            <person name="Wu L."/>
            <person name="Ma J."/>
        </authorList>
    </citation>
    <scope>NUCLEOTIDE SEQUENCE [LARGE SCALE GENOMIC DNA]</scope>
    <source>
        <strain evidence="5">JCM 18127</strain>
    </source>
</reference>
<dbReference type="RefSeq" id="WP_345262286.1">
    <property type="nucleotide sequence ID" value="NZ_BAABIM010000001.1"/>
</dbReference>
<dbReference type="GO" id="GO:0016787">
    <property type="term" value="F:hydrolase activity"/>
    <property type="evidence" value="ECO:0007669"/>
    <property type="project" value="UniProtKB-KW"/>
</dbReference>
<keyword evidence="2" id="KW-0732">Signal</keyword>
<proteinExistence type="predicted"/>
<feature type="domain" description="Xaa-Pro dipeptidyl-peptidase C-terminal" evidence="3">
    <location>
        <begin position="360"/>
        <end position="629"/>
    </location>
</feature>
<dbReference type="InterPro" id="IPR050585">
    <property type="entry name" value="Xaa-Pro_dipeptidyl-ppase/CocE"/>
</dbReference>
<dbReference type="PANTHER" id="PTHR43056:SF10">
    <property type="entry name" value="COCE_NOND FAMILY, PUTATIVE (AFU_ORTHOLOGUE AFUA_7G00600)-RELATED"/>
    <property type="match status" value="1"/>
</dbReference>
<comment type="caution">
    <text evidence="4">The sequence shown here is derived from an EMBL/GenBank/DDBJ whole genome shotgun (WGS) entry which is preliminary data.</text>
</comment>
<evidence type="ECO:0000256" key="2">
    <source>
        <dbReference type="SAM" id="SignalP"/>
    </source>
</evidence>
<dbReference type="Proteomes" id="UP001500621">
    <property type="component" value="Unassembled WGS sequence"/>
</dbReference>